<dbReference type="NCBIfam" id="TIGR01076">
    <property type="entry name" value="sortase_fam"/>
    <property type="match status" value="1"/>
</dbReference>
<feature type="active site" description="Proton donor/acceptor" evidence="2">
    <location>
        <position position="125"/>
    </location>
</feature>
<name>A0A542ZD92_9ACTN</name>
<evidence type="ECO:0000256" key="3">
    <source>
        <dbReference type="SAM" id="MobiDB-lite"/>
    </source>
</evidence>
<dbReference type="Gene3D" id="2.40.260.10">
    <property type="entry name" value="Sortase"/>
    <property type="match status" value="1"/>
</dbReference>
<dbReference type="InterPro" id="IPR053465">
    <property type="entry name" value="Sortase_Class_E"/>
</dbReference>
<dbReference type="InterPro" id="IPR023365">
    <property type="entry name" value="Sortase_dom-sf"/>
</dbReference>
<keyword evidence="5" id="KW-1185">Reference proteome</keyword>
<organism evidence="4 5">
    <name type="scientific">Propioniferax innocua</name>
    <dbReference type="NCBI Taxonomy" id="1753"/>
    <lineage>
        <taxon>Bacteria</taxon>
        <taxon>Bacillati</taxon>
        <taxon>Actinomycetota</taxon>
        <taxon>Actinomycetes</taxon>
        <taxon>Propionibacteriales</taxon>
        <taxon>Propionibacteriaceae</taxon>
        <taxon>Propioniferax</taxon>
    </lineage>
</organism>
<dbReference type="CDD" id="cd05830">
    <property type="entry name" value="Sortase_E"/>
    <property type="match status" value="1"/>
</dbReference>
<evidence type="ECO:0000256" key="2">
    <source>
        <dbReference type="PIRSR" id="PIRSR605754-1"/>
    </source>
</evidence>
<protein>
    <submittedName>
        <fullName evidence="4">Sortase A</fullName>
    </submittedName>
</protein>
<accession>A0A542ZD92</accession>
<sequence length="218" mass="23494">MFTVLGVIFLVVGIGALGYVAWEYFGTNITANQAMGDKSKNLRDEWDSAPEPEGQTEEAAPEGQTTTASYVPGDAVALLRIPRFGDDYEVPIVAGTDVESLKEGVGWYDASVGPGEIGNFALAGHRITNGEPFAKALELQPGDEVIVETRDAIYTYTMDTSPADLTVEDTETWVLDPVPGKPDETPTKAIITITTCQDLFHSVDRSIGFGTLTETEKK</sequence>
<comment type="caution">
    <text evidence="4">The sequence shown here is derived from an EMBL/GenBank/DDBJ whole genome shotgun (WGS) entry which is preliminary data.</text>
</comment>
<evidence type="ECO:0000256" key="1">
    <source>
        <dbReference type="ARBA" id="ARBA00022801"/>
    </source>
</evidence>
<dbReference type="Pfam" id="PF04203">
    <property type="entry name" value="Sortase"/>
    <property type="match status" value="1"/>
</dbReference>
<gene>
    <name evidence="4" type="ORF">FB460_2175</name>
</gene>
<dbReference type="InterPro" id="IPR005754">
    <property type="entry name" value="Sortase"/>
</dbReference>
<proteinExistence type="predicted"/>
<reference evidence="4 5" key="1">
    <citation type="submission" date="2019-06" db="EMBL/GenBank/DDBJ databases">
        <title>Sequencing the genomes of 1000 actinobacteria strains.</title>
        <authorList>
            <person name="Klenk H.-P."/>
        </authorList>
    </citation>
    <scope>NUCLEOTIDE SEQUENCE [LARGE SCALE GENOMIC DNA]</scope>
    <source>
        <strain evidence="4 5">DSM 8251</strain>
    </source>
</reference>
<dbReference type="AlphaFoldDB" id="A0A542ZD92"/>
<evidence type="ECO:0000313" key="5">
    <source>
        <dbReference type="Proteomes" id="UP000316196"/>
    </source>
</evidence>
<dbReference type="InterPro" id="IPR042003">
    <property type="entry name" value="Sortase_E"/>
</dbReference>
<dbReference type="GO" id="GO:0016787">
    <property type="term" value="F:hydrolase activity"/>
    <property type="evidence" value="ECO:0007669"/>
    <property type="project" value="UniProtKB-KW"/>
</dbReference>
<feature type="compositionally biased region" description="Acidic residues" evidence="3">
    <location>
        <begin position="47"/>
        <end position="60"/>
    </location>
</feature>
<dbReference type="NCBIfam" id="NF033747">
    <property type="entry name" value="class_E_sortase"/>
    <property type="match status" value="1"/>
</dbReference>
<dbReference type="Proteomes" id="UP000316196">
    <property type="component" value="Unassembled WGS sequence"/>
</dbReference>
<feature type="region of interest" description="Disordered" evidence="3">
    <location>
        <begin position="42"/>
        <end position="68"/>
    </location>
</feature>
<dbReference type="SUPFAM" id="SSF63817">
    <property type="entry name" value="Sortase"/>
    <property type="match status" value="1"/>
</dbReference>
<evidence type="ECO:0000313" key="4">
    <source>
        <dbReference type="EMBL" id="TQL58314.1"/>
    </source>
</evidence>
<dbReference type="EMBL" id="VFOR01000002">
    <property type="protein sequence ID" value="TQL58314.1"/>
    <property type="molecule type" value="Genomic_DNA"/>
</dbReference>
<keyword evidence="1" id="KW-0378">Hydrolase</keyword>
<feature type="active site" description="Acyl-thioester intermediate" evidence="2">
    <location>
        <position position="196"/>
    </location>
</feature>